<gene>
    <name evidence="1" type="ORF">FHU41_000791</name>
</gene>
<protein>
    <submittedName>
        <fullName evidence="1">Uncharacterized protein</fullName>
    </submittedName>
</protein>
<dbReference type="AlphaFoldDB" id="A0A7Y9LS43"/>
<dbReference type="PANTHER" id="PTHR30283:SF4">
    <property type="entry name" value="PEROXIDE STRESS RESISTANCE PROTEIN YAAA"/>
    <property type="match status" value="1"/>
</dbReference>
<reference evidence="1 2" key="1">
    <citation type="submission" date="2020-07" db="EMBL/GenBank/DDBJ databases">
        <title>Sequencing the genomes of 1000 actinobacteria strains.</title>
        <authorList>
            <person name="Klenk H.-P."/>
        </authorList>
    </citation>
    <scope>NUCLEOTIDE SEQUENCE [LARGE SCALE GENOMIC DNA]</scope>
    <source>
        <strain evidence="1 2">DSM 102047</strain>
    </source>
</reference>
<proteinExistence type="predicted"/>
<dbReference type="PANTHER" id="PTHR30283">
    <property type="entry name" value="PEROXIDE STRESS RESPONSE PROTEIN YAAA"/>
    <property type="match status" value="1"/>
</dbReference>
<comment type="caution">
    <text evidence="1">The sequence shown here is derived from an EMBL/GenBank/DDBJ whole genome shotgun (WGS) entry which is preliminary data.</text>
</comment>
<dbReference type="InterPro" id="IPR005583">
    <property type="entry name" value="YaaA"/>
</dbReference>
<accession>A0A7Y9LS43</accession>
<name>A0A7Y9LS43_9MICC</name>
<sequence length="273" mass="29568">MLILLPPSEGKTAAPRGAAMDLSRLSHPELTAPRLQVLKALAEVSAHPEALERLGVGASLAAEVARNTRLLEEPAAEAYRIYSGVLYDALGYRGLTPAQRRRAEESVLVISGLWGAVGFSDRIPAYRLSMSVALPGLGRLSSFWKPFLTEALTERAADHLMIDCRSSSYTSAWTPPAEQTVEVNVFQERAGTLTVVSHFAKHTRGQLARHLLSRRGKAPETPQQLLRIAREAFRSELVPGTSRKPAALNIILAEGISFAKPKPAVKAKPPAKA</sequence>
<dbReference type="Pfam" id="PF03883">
    <property type="entry name" value="H2O2_YaaD"/>
    <property type="match status" value="1"/>
</dbReference>
<dbReference type="Proteomes" id="UP000521748">
    <property type="component" value="Unassembled WGS sequence"/>
</dbReference>
<dbReference type="EMBL" id="JACBYQ010000001">
    <property type="protein sequence ID" value="NYE94570.1"/>
    <property type="molecule type" value="Genomic_DNA"/>
</dbReference>
<dbReference type="GO" id="GO:0005829">
    <property type="term" value="C:cytosol"/>
    <property type="evidence" value="ECO:0007669"/>
    <property type="project" value="TreeGrafter"/>
</dbReference>
<organism evidence="1 2">
    <name type="scientific">Psychromicrobium silvestre</name>
    <dbReference type="NCBI Taxonomy" id="1645614"/>
    <lineage>
        <taxon>Bacteria</taxon>
        <taxon>Bacillati</taxon>
        <taxon>Actinomycetota</taxon>
        <taxon>Actinomycetes</taxon>
        <taxon>Micrococcales</taxon>
        <taxon>Micrococcaceae</taxon>
        <taxon>Psychromicrobium</taxon>
    </lineage>
</organism>
<evidence type="ECO:0000313" key="1">
    <source>
        <dbReference type="EMBL" id="NYE94570.1"/>
    </source>
</evidence>
<evidence type="ECO:0000313" key="2">
    <source>
        <dbReference type="Proteomes" id="UP000521748"/>
    </source>
</evidence>
<dbReference type="GO" id="GO:0033194">
    <property type="term" value="P:response to hydroperoxide"/>
    <property type="evidence" value="ECO:0007669"/>
    <property type="project" value="TreeGrafter"/>
</dbReference>
<keyword evidence="2" id="KW-1185">Reference proteome</keyword>
<dbReference type="RefSeq" id="WP_179388315.1">
    <property type="nucleotide sequence ID" value="NZ_JACBYQ010000001.1"/>
</dbReference>